<dbReference type="InterPro" id="IPR036047">
    <property type="entry name" value="F-box-like_dom_sf"/>
</dbReference>
<dbReference type="InterPro" id="IPR001810">
    <property type="entry name" value="F-box_dom"/>
</dbReference>
<accession>A0AAV8DTW8</accession>
<gene>
    <name evidence="3" type="ORF">LUZ62_055702</name>
</gene>
<dbReference type="EMBL" id="JAMFTS010000003">
    <property type="protein sequence ID" value="KAJ4771445.1"/>
    <property type="molecule type" value="Genomic_DNA"/>
</dbReference>
<feature type="domain" description="F-box" evidence="2">
    <location>
        <begin position="25"/>
        <end position="63"/>
    </location>
</feature>
<organism evidence="3 4">
    <name type="scientific">Rhynchospora pubera</name>
    <dbReference type="NCBI Taxonomy" id="906938"/>
    <lineage>
        <taxon>Eukaryota</taxon>
        <taxon>Viridiplantae</taxon>
        <taxon>Streptophyta</taxon>
        <taxon>Embryophyta</taxon>
        <taxon>Tracheophyta</taxon>
        <taxon>Spermatophyta</taxon>
        <taxon>Magnoliopsida</taxon>
        <taxon>Liliopsida</taxon>
        <taxon>Poales</taxon>
        <taxon>Cyperaceae</taxon>
        <taxon>Cyperoideae</taxon>
        <taxon>Rhynchosporeae</taxon>
        <taxon>Rhynchospora</taxon>
    </lineage>
</organism>
<dbReference type="PANTHER" id="PTHR44259">
    <property type="entry name" value="OS07G0183000 PROTEIN-RELATED"/>
    <property type="match status" value="1"/>
</dbReference>
<evidence type="ECO:0000259" key="1">
    <source>
        <dbReference type="Pfam" id="PF03478"/>
    </source>
</evidence>
<dbReference type="InterPro" id="IPR050942">
    <property type="entry name" value="F-box_BR-signaling"/>
</dbReference>
<keyword evidence="4" id="KW-1185">Reference proteome</keyword>
<dbReference type="InterPro" id="IPR005174">
    <property type="entry name" value="KIB1-4_b-propeller"/>
</dbReference>
<protein>
    <submittedName>
        <fullName evidence="3">F-box family protein</fullName>
    </submittedName>
</protein>
<comment type="caution">
    <text evidence="3">The sequence shown here is derived from an EMBL/GenBank/DDBJ whole genome shotgun (WGS) entry which is preliminary data.</text>
</comment>
<dbReference type="Gene3D" id="1.20.1280.50">
    <property type="match status" value="1"/>
</dbReference>
<feature type="domain" description="KIB1-4 beta-propeller" evidence="1">
    <location>
        <begin position="87"/>
        <end position="331"/>
    </location>
</feature>
<name>A0AAV8DTW8_9POAL</name>
<proteinExistence type="predicted"/>
<evidence type="ECO:0000313" key="4">
    <source>
        <dbReference type="Proteomes" id="UP001140206"/>
    </source>
</evidence>
<dbReference type="SUPFAM" id="SSF81383">
    <property type="entry name" value="F-box domain"/>
    <property type="match status" value="1"/>
</dbReference>
<dbReference type="AlphaFoldDB" id="A0AAV8DTW8"/>
<dbReference type="Pfam" id="PF12937">
    <property type="entry name" value="F-box-like"/>
    <property type="match status" value="1"/>
</dbReference>
<evidence type="ECO:0000313" key="3">
    <source>
        <dbReference type="EMBL" id="KAJ4771445.1"/>
    </source>
</evidence>
<dbReference type="Pfam" id="PF03478">
    <property type="entry name" value="Beta-prop_KIB1-4"/>
    <property type="match status" value="1"/>
</dbReference>
<evidence type="ECO:0000259" key="2">
    <source>
        <dbReference type="Pfam" id="PF12937"/>
    </source>
</evidence>
<sequence length="375" mass="43965">MGKRQILYSKNKTLSVTHLPKEPDWSDLPPELISLISRKLIDIFDFVRLRAICKTWRSAVQTSDLAPQLPWIMEYSDQSFEKGYMRFYSLLTGKIHDVNFPQVIQKFITGSAYKYLFSYDMQTRECSLVNPLTKEEISLPPAPANIWYPICVPPDLSSRYVVTTDLLFCKLGDLEWTRMQEESFPHYRIDRPGLKKFYDGLLFYDGLCYASDRGTGSTVVINIATQTVIFVVPRPKSELREQFAYLIVSAGEILRVCQYNKRYQQEPSYFDIYRLQLGNRDGKVINPCWIKIDNISHRFLFLLHREHGCAFRVDDFPEFIGNSIYFLINRNINEGYKLFRYNMKDRKIEALQVPVELDSSWFIPSLCKQSSNYRS</sequence>
<dbReference type="Proteomes" id="UP001140206">
    <property type="component" value="Chromosome 3"/>
</dbReference>
<reference evidence="3" key="1">
    <citation type="submission" date="2022-08" db="EMBL/GenBank/DDBJ databases">
        <authorList>
            <person name="Marques A."/>
        </authorList>
    </citation>
    <scope>NUCLEOTIDE SEQUENCE</scope>
    <source>
        <strain evidence="3">RhyPub2mFocal</strain>
        <tissue evidence="3">Leaves</tissue>
    </source>
</reference>